<evidence type="ECO:0000313" key="2">
    <source>
        <dbReference type="EMBL" id="ODS32075.1"/>
    </source>
</evidence>
<feature type="compositionally biased region" description="Basic and acidic residues" evidence="1">
    <location>
        <begin position="9"/>
        <end position="26"/>
    </location>
</feature>
<dbReference type="Proteomes" id="UP000094056">
    <property type="component" value="Unassembled WGS sequence"/>
</dbReference>
<evidence type="ECO:0000313" key="3">
    <source>
        <dbReference type="Proteomes" id="UP000094056"/>
    </source>
</evidence>
<comment type="caution">
    <text evidence="2">The sequence shown here is derived from an EMBL/GenBank/DDBJ whole genome shotgun (WGS) entry which is preliminary data.</text>
</comment>
<gene>
    <name evidence="2" type="ORF">SCARUB_02782</name>
</gene>
<evidence type="ECO:0000256" key="1">
    <source>
        <dbReference type="SAM" id="MobiDB-lite"/>
    </source>
</evidence>
<organism evidence="2 3">
    <name type="scientific">Candidatus Scalindua rubra</name>
    <dbReference type="NCBI Taxonomy" id="1872076"/>
    <lineage>
        <taxon>Bacteria</taxon>
        <taxon>Pseudomonadati</taxon>
        <taxon>Planctomycetota</taxon>
        <taxon>Candidatus Brocadiia</taxon>
        <taxon>Candidatus Brocadiales</taxon>
        <taxon>Candidatus Scalinduaceae</taxon>
        <taxon>Candidatus Scalindua</taxon>
    </lineage>
</organism>
<dbReference type="AlphaFoldDB" id="A0A1E3X8X8"/>
<feature type="region of interest" description="Disordered" evidence="1">
    <location>
        <begin position="1"/>
        <end position="28"/>
    </location>
</feature>
<accession>A0A1E3X8X8</accession>
<name>A0A1E3X8X8_9BACT</name>
<reference evidence="2 3" key="1">
    <citation type="submission" date="2016-07" db="EMBL/GenBank/DDBJ databases">
        <title>Draft genome of Scalindua rubra, obtained from a brine-seawater interface in the Red Sea, sheds light on salt adaptation in anammox bacteria.</title>
        <authorList>
            <person name="Speth D.R."/>
            <person name="Lagkouvardos I."/>
            <person name="Wang Y."/>
            <person name="Qian P.-Y."/>
            <person name="Dutilh B.E."/>
            <person name="Jetten M.S."/>
        </authorList>
    </citation>
    <scope>NUCLEOTIDE SEQUENCE [LARGE SCALE GENOMIC DNA]</scope>
    <source>
        <strain evidence="2">BSI-1</strain>
    </source>
</reference>
<protein>
    <submittedName>
        <fullName evidence="2">Uncharacterized protein</fullName>
    </submittedName>
</protein>
<sequence length="57" mass="6920">MIDESYNEANKERDEKREKEFQKEWDNPLQSENDAIAFEYLSGDELVEYFKGRKEEV</sequence>
<proteinExistence type="predicted"/>
<dbReference type="EMBL" id="MAYW01000078">
    <property type="protein sequence ID" value="ODS32075.1"/>
    <property type="molecule type" value="Genomic_DNA"/>
</dbReference>